<dbReference type="InterPro" id="IPR003593">
    <property type="entry name" value="AAA+_ATPase"/>
</dbReference>
<proteinExistence type="inferred from homology"/>
<dbReference type="InterPro" id="IPR054330">
    <property type="entry name" value="Pch2-like_N"/>
</dbReference>
<dbReference type="OrthoDB" id="10042665at2759"/>
<dbReference type="Gene3D" id="3.40.50.300">
    <property type="entry name" value="P-loop containing nucleotide triphosphate hydrolases"/>
    <property type="match status" value="1"/>
</dbReference>
<dbReference type="Pfam" id="PF22107">
    <property type="entry name" value="Pch2_N"/>
    <property type="match status" value="1"/>
</dbReference>
<evidence type="ECO:0000256" key="4">
    <source>
        <dbReference type="ARBA" id="ARBA00023254"/>
    </source>
</evidence>
<name>A0A498S9G3_ACAVI</name>
<dbReference type="STRING" id="6277.A0A498S9G3"/>
<dbReference type="AlphaFoldDB" id="A0A498S9G3"/>
<dbReference type="GO" id="GO:0016887">
    <property type="term" value="F:ATP hydrolysis activity"/>
    <property type="evidence" value="ECO:0007669"/>
    <property type="project" value="InterPro"/>
</dbReference>
<dbReference type="SMART" id="SM00382">
    <property type="entry name" value="AAA"/>
    <property type="match status" value="1"/>
</dbReference>
<dbReference type="InterPro" id="IPR027417">
    <property type="entry name" value="P-loop_NTPase"/>
</dbReference>
<dbReference type="GO" id="GO:0051598">
    <property type="term" value="P:meiotic recombination checkpoint signaling"/>
    <property type="evidence" value="ECO:0007669"/>
    <property type="project" value="TreeGrafter"/>
</dbReference>
<keyword evidence="7" id="KW-1185">Reference proteome</keyword>
<dbReference type="SUPFAM" id="SSF52540">
    <property type="entry name" value="P-loop containing nucleoside triphosphate hydrolases"/>
    <property type="match status" value="1"/>
</dbReference>
<evidence type="ECO:0000313" key="6">
    <source>
        <dbReference type="EMBL" id="VBB30024.1"/>
    </source>
</evidence>
<dbReference type="EMBL" id="UPTC01000765">
    <property type="protein sequence ID" value="VBB30024.1"/>
    <property type="molecule type" value="Genomic_DNA"/>
</dbReference>
<dbReference type="Pfam" id="PF00004">
    <property type="entry name" value="AAA"/>
    <property type="match status" value="1"/>
</dbReference>
<feature type="domain" description="AAA+ ATPase" evidence="5">
    <location>
        <begin position="203"/>
        <end position="361"/>
    </location>
</feature>
<keyword evidence="4" id="KW-0469">Meiosis</keyword>
<dbReference type="Pfam" id="PF23242">
    <property type="entry name" value="AAA_lid_TRIP13_C"/>
    <property type="match status" value="1"/>
</dbReference>
<evidence type="ECO:0000259" key="5">
    <source>
        <dbReference type="SMART" id="SM00382"/>
    </source>
</evidence>
<evidence type="ECO:0000256" key="3">
    <source>
        <dbReference type="ARBA" id="ARBA00022840"/>
    </source>
</evidence>
<comment type="similarity">
    <text evidence="1">Belongs to the AAA ATPase family. PCH2 subfamily.</text>
</comment>
<dbReference type="FunFam" id="3.40.50.300:FF:001494">
    <property type="entry name" value="Pachytene checkpoint component Pch2"/>
    <property type="match status" value="1"/>
</dbReference>
<dbReference type="GO" id="GO:0005524">
    <property type="term" value="F:ATP binding"/>
    <property type="evidence" value="ECO:0007669"/>
    <property type="project" value="UniProtKB-KW"/>
</dbReference>
<keyword evidence="3" id="KW-0067">ATP-binding</keyword>
<keyword evidence="2" id="KW-0547">Nucleotide-binding</keyword>
<dbReference type="InterPro" id="IPR003959">
    <property type="entry name" value="ATPase_AAA_core"/>
</dbReference>
<dbReference type="GO" id="GO:0005694">
    <property type="term" value="C:chromosome"/>
    <property type="evidence" value="ECO:0007669"/>
    <property type="project" value="TreeGrafter"/>
</dbReference>
<dbReference type="GO" id="GO:0005634">
    <property type="term" value="C:nucleus"/>
    <property type="evidence" value="ECO:0007669"/>
    <property type="project" value="TreeGrafter"/>
</dbReference>
<dbReference type="GO" id="GO:0007131">
    <property type="term" value="P:reciprocal meiotic recombination"/>
    <property type="evidence" value="ECO:0007669"/>
    <property type="project" value="TreeGrafter"/>
</dbReference>
<dbReference type="InterPro" id="IPR058249">
    <property type="entry name" value="Pch2_C"/>
</dbReference>
<accession>A0A498S9G3</accession>
<dbReference type="PANTHER" id="PTHR45991:SF1">
    <property type="entry name" value="PACHYTENE CHECKPOINT PROTEIN 2 HOMOLOG"/>
    <property type="match status" value="1"/>
</dbReference>
<evidence type="ECO:0000313" key="7">
    <source>
        <dbReference type="Proteomes" id="UP000276991"/>
    </source>
</evidence>
<dbReference type="Proteomes" id="UP000276991">
    <property type="component" value="Unassembled WGS sequence"/>
</dbReference>
<sequence>MPNVKCQLFWIALKQVVLPWRNRSARLAVNRKAGDSSPPGSGGTGFFRCTHYFRIFSAKKDAEKLLPEIHETLLSTENVRNGYPVALPTDKEFSKMINSIFIVSSDTPEGECLTISDTSLTLANLHLYKLLNHDAQVLEAQSGEHDSQPNIAGSLLWELPCCEFDGFWENLIFDDSIKDELLSYVYALVRLSDKNANSAVLSVNRLILLHGPPGTGKTSLCKALAQKLAIRFSQKYRSIYFVEINSHGLFSKFFSESGKLIHNMFKQIEELAEDPKAFVFVLIDEVESLTTARSALLNRNEPTDAIRAVNAILTEVDHIRRRNNIFIFTTSNITQANFNFQSLDEAFTDRIDLSRFVGYPSVNAIYTILSSCIQEMQRIGIVEPGPWFSERYATDPYCEKLMQLSRRASGLSARCLRQLPIIGYSKLLVNQLSIDQCLDVLERALKDKFSENVRCKSGLW</sequence>
<dbReference type="PANTHER" id="PTHR45991">
    <property type="entry name" value="PACHYTENE CHECKPOINT PROTEIN 2"/>
    <property type="match status" value="1"/>
</dbReference>
<reference evidence="6 7" key="1">
    <citation type="submission" date="2018-08" db="EMBL/GenBank/DDBJ databases">
        <authorList>
            <person name="Laetsch R D."/>
            <person name="Stevens L."/>
            <person name="Kumar S."/>
            <person name="Blaxter L. M."/>
        </authorList>
    </citation>
    <scope>NUCLEOTIDE SEQUENCE [LARGE SCALE GENOMIC DNA]</scope>
</reference>
<protein>
    <recommendedName>
        <fullName evidence="5">AAA+ ATPase domain-containing protein</fullName>
    </recommendedName>
</protein>
<evidence type="ECO:0000256" key="2">
    <source>
        <dbReference type="ARBA" id="ARBA00022741"/>
    </source>
</evidence>
<organism evidence="6 7">
    <name type="scientific">Acanthocheilonema viteae</name>
    <name type="common">Filarial nematode worm</name>
    <name type="synonym">Dipetalonema viteae</name>
    <dbReference type="NCBI Taxonomy" id="6277"/>
    <lineage>
        <taxon>Eukaryota</taxon>
        <taxon>Metazoa</taxon>
        <taxon>Ecdysozoa</taxon>
        <taxon>Nematoda</taxon>
        <taxon>Chromadorea</taxon>
        <taxon>Rhabditida</taxon>
        <taxon>Spirurina</taxon>
        <taxon>Spiruromorpha</taxon>
        <taxon>Filarioidea</taxon>
        <taxon>Onchocercidae</taxon>
        <taxon>Acanthocheilonema</taxon>
    </lineage>
</organism>
<evidence type="ECO:0000256" key="1">
    <source>
        <dbReference type="ARBA" id="ARBA00007271"/>
    </source>
</evidence>
<dbReference type="InterPro" id="IPR044539">
    <property type="entry name" value="Pch2-like"/>
</dbReference>
<gene>
    <name evidence="6" type="ORF">NAV_LOCUS4815</name>
</gene>